<evidence type="ECO:0000259" key="3">
    <source>
        <dbReference type="PROSITE" id="PS50878"/>
    </source>
</evidence>
<evidence type="ECO:0000256" key="2">
    <source>
        <dbReference type="SAM" id="SignalP"/>
    </source>
</evidence>
<dbReference type="InterPro" id="IPR043502">
    <property type="entry name" value="DNA/RNA_pol_sf"/>
</dbReference>
<evidence type="ECO:0000256" key="1">
    <source>
        <dbReference type="SAM" id="MobiDB-lite"/>
    </source>
</evidence>
<dbReference type="Gene3D" id="3.60.10.10">
    <property type="entry name" value="Endonuclease/exonuclease/phosphatase"/>
    <property type="match status" value="1"/>
</dbReference>
<accession>A0A4Y2PGT9</accession>
<dbReference type="InterPro" id="IPR006579">
    <property type="entry name" value="Pre_C2HC_dom"/>
</dbReference>
<keyword evidence="5" id="KW-1185">Reference proteome</keyword>
<proteinExistence type="predicted"/>
<dbReference type="Proteomes" id="UP000499080">
    <property type="component" value="Unassembled WGS sequence"/>
</dbReference>
<dbReference type="InterPro" id="IPR000477">
    <property type="entry name" value="RT_dom"/>
</dbReference>
<sequence length="948" mass="108014">MFTLLYYAFCFLLILSIPRRQARDLSMRSCCHYVCYLLLMDRQKPHVLAVRGDPLDGWCTVGPRCINSAGQNLHRKISILTTLLSNQIIANAYTNSHANNIFSDGGSDSEFSSTSNAFHKKSKKNRRYPQKDENASKKIKQTFEYQINTSNRFANLENEHDDPPRVEDTPMNSDDEINRSTQQDSFEKNSGKLENPNLKNFQQSQTPQNEKECSIKKKIPYVPPIVIDNPKNVPQLLQTLSALTEEIVTGRMISSDKLKIFPPTSEAHRKIQRQITKDGLKSHTFELNDEKKIKIVIRGLDPDHDVSVIMQELARQGFTPELCHPLRHRQSNKNMPLFLMELPKIPKSKEIYYLEYIGQMRVYVESLSKKQTPGQCYKCQDYFHHSSRCTRDPRCMKCAGNHWSRDCPKPKETPATCLLCKGNHTANYSGCPRNPLNRKSFTTAHANAWSDPAALAKVKETPKSDSNLKPVTQFLLRSVELSHKMPSSQEEFFKQMSTMIWNAGGIKPKFNQFKYFAQDWKPDVIAIQESHLNPGDKLKLVNYTTYRTDRLTHRGGGTALFIRNSIDHYPTPIASDSFENTTIAIVLPNSQQITVSSIYRPPHGIISTDELNRIFNSNNKCIAVEPTHFPHNGNNPSTLDFGVLKNFSSGDATSLNELCRDHNPTNPEPYDIRHISEVNRAVQHFLNSTRDDNYIKLTSPLEIQAIIKKINPKKATGPDDIPNKALKMIPPNLLTCITKVFNKCLLHHYFPPSWKIAHVLMFPKPGQNQKLPGNYRPISLLSNLGKIYEKVILARLKEHCSDLQIIPDEQYGFRPNHGCVHQLLRVTNLITHGFNNKLYTGGVFLDVRKAFDRMWHNGLIYKLIANKLPHYLIDIITLFLLNRTFKVKLNSTLSETGHIKAGTPQGSILSPLLYTVYTADFPVNNHITNCFFADDTAILAQGSTTKFL</sequence>
<dbReference type="CDD" id="cd01650">
    <property type="entry name" value="RT_nLTR_like"/>
    <property type="match status" value="1"/>
</dbReference>
<feature type="domain" description="Reverse transcriptase" evidence="3">
    <location>
        <begin position="743"/>
        <end position="948"/>
    </location>
</feature>
<organism evidence="4 5">
    <name type="scientific">Araneus ventricosus</name>
    <name type="common">Orbweaver spider</name>
    <name type="synonym">Epeira ventricosa</name>
    <dbReference type="NCBI Taxonomy" id="182803"/>
    <lineage>
        <taxon>Eukaryota</taxon>
        <taxon>Metazoa</taxon>
        <taxon>Ecdysozoa</taxon>
        <taxon>Arthropoda</taxon>
        <taxon>Chelicerata</taxon>
        <taxon>Arachnida</taxon>
        <taxon>Araneae</taxon>
        <taxon>Araneomorphae</taxon>
        <taxon>Entelegynae</taxon>
        <taxon>Araneoidea</taxon>
        <taxon>Araneidae</taxon>
        <taxon>Araneus</taxon>
    </lineage>
</organism>
<dbReference type="Pfam" id="PF00078">
    <property type="entry name" value="RVT_1"/>
    <property type="match status" value="1"/>
</dbReference>
<dbReference type="Pfam" id="PF03372">
    <property type="entry name" value="Exo_endo_phos"/>
    <property type="match status" value="1"/>
</dbReference>
<dbReference type="SUPFAM" id="SSF56219">
    <property type="entry name" value="DNase I-like"/>
    <property type="match status" value="1"/>
</dbReference>
<dbReference type="OrthoDB" id="10050074at2759"/>
<feature type="signal peptide" evidence="2">
    <location>
        <begin position="1"/>
        <end position="22"/>
    </location>
</feature>
<dbReference type="PANTHER" id="PTHR19446">
    <property type="entry name" value="REVERSE TRANSCRIPTASES"/>
    <property type="match status" value="1"/>
</dbReference>
<name>A0A4Y2PGT9_ARAVE</name>
<feature type="compositionally biased region" description="Basic residues" evidence="1">
    <location>
        <begin position="118"/>
        <end position="128"/>
    </location>
</feature>
<keyword evidence="4" id="KW-0695">RNA-directed DNA polymerase</keyword>
<feature type="compositionally biased region" description="Low complexity" evidence="1">
    <location>
        <begin position="106"/>
        <end position="115"/>
    </location>
</feature>
<feature type="chain" id="PRO_5021284474" evidence="2">
    <location>
        <begin position="23"/>
        <end position="948"/>
    </location>
</feature>
<gene>
    <name evidence="4" type="primary">pol_1398</name>
    <name evidence="4" type="ORF">AVEN_123609_1</name>
</gene>
<reference evidence="4 5" key="1">
    <citation type="journal article" date="2019" name="Sci. Rep.">
        <title>Orb-weaving spider Araneus ventricosus genome elucidates the spidroin gene catalogue.</title>
        <authorList>
            <person name="Kono N."/>
            <person name="Nakamura H."/>
            <person name="Ohtoshi R."/>
            <person name="Moran D.A.P."/>
            <person name="Shinohara A."/>
            <person name="Yoshida Y."/>
            <person name="Fujiwara M."/>
            <person name="Mori M."/>
            <person name="Tomita M."/>
            <person name="Arakawa K."/>
        </authorList>
    </citation>
    <scope>NUCLEOTIDE SEQUENCE [LARGE SCALE GENOMIC DNA]</scope>
</reference>
<dbReference type="InterPro" id="IPR036691">
    <property type="entry name" value="Endo/exonu/phosph_ase_sf"/>
</dbReference>
<feature type="compositionally biased region" description="Basic and acidic residues" evidence="1">
    <location>
        <begin position="157"/>
        <end position="168"/>
    </location>
</feature>
<dbReference type="AlphaFoldDB" id="A0A4Y2PGT9"/>
<protein>
    <submittedName>
        <fullName evidence="4">RNA-directed DNA polymerase from mobile element jockey</fullName>
    </submittedName>
</protein>
<evidence type="ECO:0000313" key="5">
    <source>
        <dbReference type="Proteomes" id="UP000499080"/>
    </source>
</evidence>
<keyword evidence="4" id="KW-0548">Nucleotidyltransferase</keyword>
<dbReference type="InterPro" id="IPR005135">
    <property type="entry name" value="Endo/exonuclease/phosphatase"/>
</dbReference>
<dbReference type="SMART" id="SM00596">
    <property type="entry name" value="PRE_C2HC"/>
    <property type="match status" value="1"/>
</dbReference>
<feature type="compositionally biased region" description="Polar residues" evidence="1">
    <location>
        <begin position="143"/>
        <end position="153"/>
    </location>
</feature>
<feature type="region of interest" description="Disordered" evidence="1">
    <location>
        <begin position="106"/>
        <end position="212"/>
    </location>
</feature>
<comment type="caution">
    <text evidence="4">The sequence shown here is derived from an EMBL/GenBank/DDBJ whole genome shotgun (WGS) entry which is preliminary data.</text>
</comment>
<keyword evidence="4" id="KW-0808">Transferase</keyword>
<evidence type="ECO:0000313" key="4">
    <source>
        <dbReference type="EMBL" id="GBN49256.1"/>
    </source>
</evidence>
<dbReference type="Pfam" id="PF07530">
    <property type="entry name" value="PRE_C2HC"/>
    <property type="match status" value="1"/>
</dbReference>
<dbReference type="PROSITE" id="PS50878">
    <property type="entry name" value="RT_POL"/>
    <property type="match status" value="1"/>
</dbReference>
<dbReference type="SUPFAM" id="SSF56672">
    <property type="entry name" value="DNA/RNA polymerases"/>
    <property type="match status" value="1"/>
</dbReference>
<keyword evidence="2" id="KW-0732">Signal</keyword>
<feature type="compositionally biased region" description="Polar residues" evidence="1">
    <location>
        <begin position="197"/>
        <end position="208"/>
    </location>
</feature>
<dbReference type="EMBL" id="BGPR01011030">
    <property type="protein sequence ID" value="GBN49256.1"/>
    <property type="molecule type" value="Genomic_DNA"/>
</dbReference>
<dbReference type="GO" id="GO:0003964">
    <property type="term" value="F:RNA-directed DNA polymerase activity"/>
    <property type="evidence" value="ECO:0007669"/>
    <property type="project" value="UniProtKB-KW"/>
</dbReference>